<feature type="domain" description="HTH gntR-type" evidence="4">
    <location>
        <begin position="13"/>
        <end position="80"/>
    </location>
</feature>
<comment type="caution">
    <text evidence="5">The sequence shown here is derived from an EMBL/GenBank/DDBJ whole genome shotgun (WGS) entry which is preliminary data.</text>
</comment>
<proteinExistence type="predicted"/>
<evidence type="ECO:0000313" key="6">
    <source>
        <dbReference type="Proteomes" id="UP000294901"/>
    </source>
</evidence>
<evidence type="ECO:0000256" key="3">
    <source>
        <dbReference type="ARBA" id="ARBA00023163"/>
    </source>
</evidence>
<dbReference type="InterPro" id="IPR000524">
    <property type="entry name" value="Tscrpt_reg_HTH_GntR"/>
</dbReference>
<dbReference type="GO" id="GO:0003700">
    <property type="term" value="F:DNA-binding transcription factor activity"/>
    <property type="evidence" value="ECO:0007669"/>
    <property type="project" value="InterPro"/>
</dbReference>
<dbReference type="SUPFAM" id="SSF46785">
    <property type="entry name" value="Winged helix' DNA-binding domain"/>
    <property type="match status" value="1"/>
</dbReference>
<evidence type="ECO:0000256" key="2">
    <source>
        <dbReference type="ARBA" id="ARBA00023125"/>
    </source>
</evidence>
<dbReference type="InterPro" id="IPR036390">
    <property type="entry name" value="WH_DNA-bd_sf"/>
</dbReference>
<dbReference type="PANTHER" id="PTHR43537:SF45">
    <property type="entry name" value="GNTR FAMILY REGULATORY PROTEIN"/>
    <property type="match status" value="1"/>
</dbReference>
<organism evidence="5 6">
    <name type="scientific">Paractinoplanes brasiliensis</name>
    <dbReference type="NCBI Taxonomy" id="52695"/>
    <lineage>
        <taxon>Bacteria</taxon>
        <taxon>Bacillati</taxon>
        <taxon>Actinomycetota</taxon>
        <taxon>Actinomycetes</taxon>
        <taxon>Micromonosporales</taxon>
        <taxon>Micromonosporaceae</taxon>
        <taxon>Paractinoplanes</taxon>
    </lineage>
</organism>
<dbReference type="InterPro" id="IPR008920">
    <property type="entry name" value="TF_FadR/GntR_C"/>
</dbReference>
<dbReference type="SMART" id="SM00345">
    <property type="entry name" value="HTH_GNTR"/>
    <property type="match status" value="1"/>
</dbReference>
<evidence type="ECO:0000256" key="1">
    <source>
        <dbReference type="ARBA" id="ARBA00023015"/>
    </source>
</evidence>
<keyword evidence="1" id="KW-0805">Transcription regulation</keyword>
<gene>
    <name evidence="5" type="ORF">C8E87_0566</name>
</gene>
<keyword evidence="3" id="KW-0804">Transcription</keyword>
<dbReference type="Pfam" id="PF00392">
    <property type="entry name" value="GntR"/>
    <property type="match status" value="1"/>
</dbReference>
<sequence>MTSPVIGPLRTAGSFRQHVEDAVAAAIVSGEFAPGTMLTAPTLAARFDVSATPVREALLNLEKRGFVEIARNKGFRVTQVSEHDLTEIVQIRQWLEAPPMRLLAGALTVPDLSRLRAEAEAIVISAAASDLPTYLAADTTFHLHLLSLTGNDRLVTLVGDLRQQTRLVGLATMLGSPELAESSAEHLTLLDLLEGGDGAAAEELMRRHLGHVTGWWSGRAEQ</sequence>
<evidence type="ECO:0000259" key="4">
    <source>
        <dbReference type="PROSITE" id="PS50949"/>
    </source>
</evidence>
<name>A0A4R6JL11_9ACTN</name>
<keyword evidence="6" id="KW-1185">Reference proteome</keyword>
<dbReference type="EMBL" id="SNWR01000001">
    <property type="protein sequence ID" value="TDO36974.1"/>
    <property type="molecule type" value="Genomic_DNA"/>
</dbReference>
<dbReference type="Proteomes" id="UP000294901">
    <property type="component" value="Unassembled WGS sequence"/>
</dbReference>
<dbReference type="CDD" id="cd07377">
    <property type="entry name" value="WHTH_GntR"/>
    <property type="match status" value="1"/>
</dbReference>
<accession>A0A4R6JL11</accession>
<dbReference type="SUPFAM" id="SSF48008">
    <property type="entry name" value="GntR ligand-binding domain-like"/>
    <property type="match status" value="1"/>
</dbReference>
<dbReference type="Gene3D" id="1.20.120.530">
    <property type="entry name" value="GntR ligand-binding domain-like"/>
    <property type="match status" value="1"/>
</dbReference>
<dbReference type="GO" id="GO:0003677">
    <property type="term" value="F:DNA binding"/>
    <property type="evidence" value="ECO:0007669"/>
    <property type="project" value="UniProtKB-KW"/>
</dbReference>
<dbReference type="PROSITE" id="PS50949">
    <property type="entry name" value="HTH_GNTR"/>
    <property type="match status" value="1"/>
</dbReference>
<dbReference type="Gene3D" id="1.10.10.10">
    <property type="entry name" value="Winged helix-like DNA-binding domain superfamily/Winged helix DNA-binding domain"/>
    <property type="match status" value="1"/>
</dbReference>
<protein>
    <submittedName>
        <fullName evidence="5">GntR family transcriptional regulator</fullName>
    </submittedName>
</protein>
<dbReference type="OrthoDB" id="3864082at2"/>
<reference evidence="5 6" key="1">
    <citation type="submission" date="2019-03" db="EMBL/GenBank/DDBJ databases">
        <title>Sequencing the genomes of 1000 actinobacteria strains.</title>
        <authorList>
            <person name="Klenk H.-P."/>
        </authorList>
    </citation>
    <scope>NUCLEOTIDE SEQUENCE [LARGE SCALE GENOMIC DNA]</scope>
    <source>
        <strain evidence="5 6">DSM 43805</strain>
    </source>
</reference>
<keyword evidence="2" id="KW-0238">DNA-binding</keyword>
<evidence type="ECO:0000313" key="5">
    <source>
        <dbReference type="EMBL" id="TDO36974.1"/>
    </source>
</evidence>
<dbReference type="PANTHER" id="PTHR43537">
    <property type="entry name" value="TRANSCRIPTIONAL REGULATOR, GNTR FAMILY"/>
    <property type="match status" value="1"/>
</dbReference>
<dbReference type="InterPro" id="IPR011711">
    <property type="entry name" value="GntR_C"/>
</dbReference>
<dbReference type="Pfam" id="PF07729">
    <property type="entry name" value="FCD"/>
    <property type="match status" value="1"/>
</dbReference>
<dbReference type="InterPro" id="IPR036388">
    <property type="entry name" value="WH-like_DNA-bd_sf"/>
</dbReference>
<dbReference type="SMART" id="SM00895">
    <property type="entry name" value="FCD"/>
    <property type="match status" value="1"/>
</dbReference>
<dbReference type="RefSeq" id="WP_133871658.1">
    <property type="nucleotide sequence ID" value="NZ_BOMD01000072.1"/>
</dbReference>
<dbReference type="AlphaFoldDB" id="A0A4R6JL11"/>